<keyword evidence="2" id="KW-1185">Reference proteome</keyword>
<dbReference type="EMBL" id="JAUBDH010000005">
    <property type="protein sequence ID" value="MDW0110385.1"/>
    <property type="molecule type" value="Genomic_DNA"/>
</dbReference>
<dbReference type="RefSeq" id="WP_317935936.1">
    <property type="nucleotide sequence ID" value="NZ_JAUBDH010000005.1"/>
</dbReference>
<name>A0ABU4G093_9BACL</name>
<protein>
    <submittedName>
        <fullName evidence="1">dUTP diphosphatase</fullName>
    </submittedName>
</protein>
<dbReference type="PIRSF" id="PIRSF030140">
    <property type="entry name" value="UCP030140"/>
    <property type="match status" value="1"/>
</dbReference>
<dbReference type="SUPFAM" id="SSF101386">
    <property type="entry name" value="all-alpha NTP pyrophosphatases"/>
    <property type="match status" value="1"/>
</dbReference>
<comment type="caution">
    <text evidence="1">The sequence shown here is derived from an EMBL/GenBank/DDBJ whole genome shotgun (WGS) entry which is preliminary data.</text>
</comment>
<evidence type="ECO:0000313" key="1">
    <source>
        <dbReference type="EMBL" id="MDW0110385.1"/>
    </source>
</evidence>
<dbReference type="InterPro" id="IPR014871">
    <property type="entry name" value="dUTPase/dCTP_pyrophosphatase"/>
</dbReference>
<dbReference type="Pfam" id="PF08761">
    <property type="entry name" value="dUTPase_2"/>
    <property type="match status" value="1"/>
</dbReference>
<evidence type="ECO:0000313" key="2">
    <source>
        <dbReference type="Proteomes" id="UP001280629"/>
    </source>
</evidence>
<dbReference type="Gene3D" id="1.10.4010.10">
    <property type="entry name" value="Type II deoxyuridine triphosphatase"/>
    <property type="match status" value="1"/>
</dbReference>
<gene>
    <name evidence="1" type="ORF">QT716_10085</name>
</gene>
<reference evidence="1 2" key="1">
    <citation type="submission" date="2023-06" db="EMBL/GenBank/DDBJ databases">
        <title>Sporosarcina sp. nov., isolated from Korean traditional fermented seafood 'Jeotgal'.</title>
        <authorList>
            <person name="Yang A.-I."/>
            <person name="Shin N.-R."/>
        </authorList>
    </citation>
    <scope>NUCLEOTIDE SEQUENCE [LARGE SCALE GENOMIC DNA]</scope>
    <source>
        <strain evidence="1 2">KCTC3840</strain>
    </source>
</reference>
<sequence>MDMKKLFNMQLELDTYIQAQHGLSDQNLFEDKVLALLVELSELANETRCFKFWSTKGPSERSVILEEYVDSIHFLLSLGIIKELTAFNDWRSIPSDESLTATFIKTNHAVLVFNQHPNMQSYIGLWDYYGILAEQLGFSTKEIVEAYIEKNEKNYERQKSGY</sequence>
<dbReference type="Proteomes" id="UP001280629">
    <property type="component" value="Unassembled WGS sequence"/>
</dbReference>
<accession>A0ABU4G093</accession>
<proteinExistence type="predicted"/>
<dbReference type="CDD" id="cd11527">
    <property type="entry name" value="NTP-PPase_dUTPase"/>
    <property type="match status" value="1"/>
</dbReference>
<organism evidence="1 2">
    <name type="scientific">Sporosarcina aquimarina</name>
    <dbReference type="NCBI Taxonomy" id="114975"/>
    <lineage>
        <taxon>Bacteria</taxon>
        <taxon>Bacillati</taxon>
        <taxon>Bacillota</taxon>
        <taxon>Bacilli</taxon>
        <taxon>Bacillales</taxon>
        <taxon>Caryophanaceae</taxon>
        <taxon>Sporosarcina</taxon>
    </lineage>
</organism>
<dbReference type="InterPro" id="IPR016947">
    <property type="entry name" value="UCP030140"/>
</dbReference>